<name>A0ABS6MX19_9GAMM</name>
<dbReference type="InterPro" id="IPR010221">
    <property type="entry name" value="VCBS_dom"/>
</dbReference>
<dbReference type="RefSeq" id="WP_217681815.1">
    <property type="nucleotide sequence ID" value="NZ_JAHRGL010000026.1"/>
</dbReference>
<dbReference type="NCBIfam" id="NF012211">
    <property type="entry name" value="tand_rpt_95"/>
    <property type="match status" value="1"/>
</dbReference>
<dbReference type="Proteomes" id="UP000813068">
    <property type="component" value="Unassembled WGS sequence"/>
</dbReference>
<dbReference type="InterPro" id="IPR041690">
    <property type="entry name" value="Cadherin_5"/>
</dbReference>
<protein>
    <submittedName>
        <fullName evidence="2">Retention module-containing protein</fullName>
    </submittedName>
</protein>
<reference evidence="2 3" key="1">
    <citation type="submission" date="2021-06" db="EMBL/GenBank/DDBJ databases">
        <title>Differences between aerobic and microaerobic xylene degrading microbial communities.</title>
        <authorList>
            <person name="Banerjee S."/>
            <person name="Tancsics A."/>
        </authorList>
    </citation>
    <scope>NUCLEOTIDE SEQUENCE [LARGE SCALE GENOMIC DNA]</scope>
    <source>
        <strain evidence="2 3">MAP12</strain>
    </source>
</reference>
<dbReference type="PANTHER" id="PTHR34720:SF9">
    <property type="entry name" value="BLR4714 PROTEIN"/>
    <property type="match status" value="1"/>
</dbReference>
<evidence type="ECO:0000313" key="2">
    <source>
        <dbReference type="EMBL" id="MBV2133363.1"/>
    </source>
</evidence>
<evidence type="ECO:0000313" key="3">
    <source>
        <dbReference type="Proteomes" id="UP000813068"/>
    </source>
</evidence>
<sequence length="302" mass="30356">MSNITAVVKGLVGQVFAISADGFRRQIFEGDHLLQGEQVFTGLEGEVVLQLADGEMIRLGGNSRWQAGAVETTTSMERAGSAGDIEQSLAAGLDPTLELQASAAGGGAGGTGGAGAGGEGHSFVVLSETSLRLDPIIGFSTDGMEAGAEPVIERLGVNTATVTVNMAAVNDAPIAVDDAVTATEDTPFSSAIDLDANDSDLDGDSLSVVAGTFTTVKGGTLVLAADGSYTYTPAANFHGTDSVDYTVTDGSLSDVGTLTLTVSPVNDAPVAVNDTLAATEDTAVTYTAAQLLGNDSDVDGDS</sequence>
<dbReference type="NCBIfam" id="NF033682">
    <property type="entry name" value="retention_LapA"/>
    <property type="match status" value="1"/>
</dbReference>
<dbReference type="InterPro" id="IPR047777">
    <property type="entry name" value="LapA-like_RM"/>
</dbReference>
<comment type="caution">
    <text evidence="2">The sequence shown here is derived from an EMBL/GenBank/DDBJ whole genome shotgun (WGS) entry which is preliminary data.</text>
</comment>
<feature type="non-terminal residue" evidence="2">
    <location>
        <position position="302"/>
    </location>
</feature>
<organism evidence="2 3">
    <name type="scientific">Geopseudomonas aromaticivorans</name>
    <dbReference type="NCBI Taxonomy" id="2849492"/>
    <lineage>
        <taxon>Bacteria</taxon>
        <taxon>Pseudomonadati</taxon>
        <taxon>Pseudomonadota</taxon>
        <taxon>Gammaproteobacteria</taxon>
        <taxon>Pseudomonadales</taxon>
        <taxon>Pseudomonadaceae</taxon>
        <taxon>Geopseudomonas</taxon>
    </lineage>
</organism>
<feature type="domain" description="Cadherin-like" evidence="1">
    <location>
        <begin position="265"/>
        <end position="302"/>
    </location>
</feature>
<accession>A0ABS6MX19</accession>
<dbReference type="NCBIfam" id="TIGR01965">
    <property type="entry name" value="VCBS_repeat"/>
    <property type="match status" value="1"/>
</dbReference>
<keyword evidence="3" id="KW-1185">Reference proteome</keyword>
<proteinExistence type="predicted"/>
<dbReference type="EMBL" id="JAHRGL010000026">
    <property type="protein sequence ID" value="MBV2133363.1"/>
    <property type="molecule type" value="Genomic_DNA"/>
</dbReference>
<dbReference type="PANTHER" id="PTHR34720">
    <property type="entry name" value="MICROCYSTIN DEPENDENT PROTEIN"/>
    <property type="match status" value="1"/>
</dbReference>
<gene>
    <name evidence="2" type="ORF">KRX52_11215</name>
</gene>
<evidence type="ECO:0000259" key="1">
    <source>
        <dbReference type="Pfam" id="PF17892"/>
    </source>
</evidence>
<dbReference type="Pfam" id="PF17963">
    <property type="entry name" value="Big_9"/>
    <property type="match status" value="1"/>
</dbReference>
<dbReference type="Pfam" id="PF17892">
    <property type="entry name" value="Cadherin_5"/>
    <property type="match status" value="1"/>
</dbReference>